<comment type="caution">
    <text evidence="4">The sequence shown here is derived from an EMBL/GenBank/DDBJ whole genome shotgun (WGS) entry which is preliminary data.</text>
</comment>
<dbReference type="PIRSF" id="PIRSF028756">
    <property type="entry name" value="PPK2_prd"/>
    <property type="match status" value="1"/>
</dbReference>
<dbReference type="InterPro" id="IPR016898">
    <property type="entry name" value="Polyphosphate_phosphotransfera"/>
</dbReference>
<sequence>MARLSKVDLSADLPRDEAEQRLEAAQQRLLRLRLLLGGQLGEHRIGPPLCVVFEGWDASGKGGTIKRLVAPLDPRHVRVAQFAAPTYDEKRHHFLQRFWGVLPGWGGMAVLDRSWYGRVLVERVEGFATVKQWRRAYDEIAEFERTLTAEGMILIKFWMHVSPEEQLRRFEDRANDPLRSWKLTDEDWRNREKRGEYEAAVEEMLKRTDRPRARWHVVPGDSKKYARVAVLEQVCHTLESKLTKRGYNLTDAD</sequence>
<dbReference type="SUPFAM" id="SSF52540">
    <property type="entry name" value="P-loop containing nucleoside triphosphate hydrolases"/>
    <property type="match status" value="1"/>
</dbReference>
<dbReference type="PANTHER" id="PTHR34383:SF3">
    <property type="entry name" value="POLYPHOSPHATE:AMP PHOSPHOTRANSFERASE"/>
    <property type="match status" value="1"/>
</dbReference>
<dbReference type="Pfam" id="PF03976">
    <property type="entry name" value="PPK2"/>
    <property type="match status" value="1"/>
</dbReference>
<dbReference type="PANTHER" id="PTHR34383">
    <property type="entry name" value="POLYPHOSPHATE:AMP PHOSPHOTRANSFERASE-RELATED"/>
    <property type="match status" value="1"/>
</dbReference>
<name>A0ABV5MJ62_9ACTN</name>
<dbReference type="Gene3D" id="3.40.50.300">
    <property type="entry name" value="P-loop containing nucleotide triphosphate hydrolases"/>
    <property type="match status" value="1"/>
</dbReference>
<dbReference type="EMBL" id="JBHMCA010000060">
    <property type="protein sequence ID" value="MFB9448876.1"/>
    <property type="molecule type" value="Genomic_DNA"/>
</dbReference>
<evidence type="ECO:0000256" key="2">
    <source>
        <dbReference type="ARBA" id="ARBA00022777"/>
    </source>
</evidence>
<evidence type="ECO:0000256" key="1">
    <source>
        <dbReference type="ARBA" id="ARBA00022679"/>
    </source>
</evidence>
<protein>
    <submittedName>
        <fullName evidence="4">Polyphosphate kinase 2 family protein</fullName>
    </submittedName>
</protein>
<keyword evidence="5" id="KW-1185">Reference proteome</keyword>
<accession>A0ABV5MJ62</accession>
<evidence type="ECO:0000313" key="5">
    <source>
        <dbReference type="Proteomes" id="UP001589608"/>
    </source>
</evidence>
<dbReference type="RefSeq" id="WP_223093921.1">
    <property type="nucleotide sequence ID" value="NZ_CP061913.1"/>
</dbReference>
<reference evidence="4 5" key="1">
    <citation type="submission" date="2024-09" db="EMBL/GenBank/DDBJ databases">
        <authorList>
            <person name="Sun Q."/>
            <person name="Mori K."/>
        </authorList>
    </citation>
    <scope>NUCLEOTIDE SEQUENCE [LARGE SCALE GENOMIC DNA]</scope>
    <source>
        <strain evidence="4 5">JCM 3307</strain>
    </source>
</reference>
<dbReference type="Proteomes" id="UP001589608">
    <property type="component" value="Unassembled WGS sequence"/>
</dbReference>
<dbReference type="InterPro" id="IPR027417">
    <property type="entry name" value="P-loop_NTPase"/>
</dbReference>
<evidence type="ECO:0000259" key="3">
    <source>
        <dbReference type="Pfam" id="PF03976"/>
    </source>
</evidence>
<dbReference type="GO" id="GO:0016301">
    <property type="term" value="F:kinase activity"/>
    <property type="evidence" value="ECO:0007669"/>
    <property type="project" value="UniProtKB-KW"/>
</dbReference>
<proteinExistence type="predicted"/>
<feature type="domain" description="Polyphosphate kinase-2-related" evidence="3">
    <location>
        <begin position="16"/>
        <end position="243"/>
    </location>
</feature>
<keyword evidence="1" id="KW-0808">Transferase</keyword>
<dbReference type="InterPro" id="IPR022488">
    <property type="entry name" value="PPK2-related"/>
</dbReference>
<keyword evidence="2 4" id="KW-0418">Kinase</keyword>
<organism evidence="4 5">
    <name type="scientific">Dactylosporangium vinaceum</name>
    <dbReference type="NCBI Taxonomy" id="53362"/>
    <lineage>
        <taxon>Bacteria</taxon>
        <taxon>Bacillati</taxon>
        <taxon>Actinomycetota</taxon>
        <taxon>Actinomycetes</taxon>
        <taxon>Micromonosporales</taxon>
        <taxon>Micromonosporaceae</taxon>
        <taxon>Dactylosporangium</taxon>
    </lineage>
</organism>
<evidence type="ECO:0000313" key="4">
    <source>
        <dbReference type="EMBL" id="MFB9448876.1"/>
    </source>
</evidence>
<gene>
    <name evidence="4" type="ORF">ACFFTR_37855</name>
</gene>